<evidence type="ECO:0000313" key="3">
    <source>
        <dbReference type="Proteomes" id="UP001596516"/>
    </source>
</evidence>
<organism evidence="2 3">
    <name type="scientific">Plastorhodobacter daqingensis</name>
    <dbReference type="NCBI Taxonomy" id="1387281"/>
    <lineage>
        <taxon>Bacteria</taxon>
        <taxon>Pseudomonadati</taxon>
        <taxon>Pseudomonadota</taxon>
        <taxon>Alphaproteobacteria</taxon>
        <taxon>Rhodobacterales</taxon>
        <taxon>Paracoccaceae</taxon>
        <taxon>Plastorhodobacter</taxon>
    </lineage>
</organism>
<sequence>MRTALEQIVAWSPSVDPSAILLDESPAHPAGNALTAGYLSDQTLFEQDRHRIVSVGDDRFCIDLPPTGDERPLAAIILLDDMTPDRLHAVLRFWAATARGQPPPDNRLTRQRRMRLRQMLRAVDGHQTGCSYRDIAQILFPAHKIVPAAWRGDALRETTIRLVRDGLKHVRNGYRCLLRKTRRRR</sequence>
<dbReference type="RefSeq" id="WP_377406879.1">
    <property type="nucleotide sequence ID" value="NZ_JBHTFQ010000018.1"/>
</dbReference>
<comment type="caution">
    <text evidence="2">The sequence shown here is derived from an EMBL/GenBank/DDBJ whole genome shotgun (WGS) entry which is preliminary data.</text>
</comment>
<dbReference type="InterPro" id="IPR018754">
    <property type="entry name" value="RovC-like_DNA-bd"/>
</dbReference>
<gene>
    <name evidence="2" type="ORF">ACFQXB_19405</name>
</gene>
<reference evidence="3" key="1">
    <citation type="journal article" date="2019" name="Int. J. Syst. Evol. Microbiol.">
        <title>The Global Catalogue of Microorganisms (GCM) 10K type strain sequencing project: providing services to taxonomists for standard genome sequencing and annotation.</title>
        <authorList>
            <consortium name="The Broad Institute Genomics Platform"/>
            <consortium name="The Broad Institute Genome Sequencing Center for Infectious Disease"/>
            <person name="Wu L."/>
            <person name="Ma J."/>
        </authorList>
    </citation>
    <scope>NUCLEOTIDE SEQUENCE [LARGE SCALE GENOMIC DNA]</scope>
    <source>
        <strain evidence="3">CGMCC 1.12750</strain>
    </source>
</reference>
<dbReference type="Proteomes" id="UP001596516">
    <property type="component" value="Unassembled WGS sequence"/>
</dbReference>
<protein>
    <submittedName>
        <fullName evidence="2">DUF2285 domain-containing protein</fullName>
    </submittedName>
</protein>
<dbReference type="Pfam" id="PF10074">
    <property type="entry name" value="RovC_DNA-bd"/>
    <property type="match status" value="1"/>
</dbReference>
<evidence type="ECO:0000313" key="2">
    <source>
        <dbReference type="EMBL" id="MFC7706341.1"/>
    </source>
</evidence>
<dbReference type="EMBL" id="JBHTFQ010000018">
    <property type="protein sequence ID" value="MFC7706341.1"/>
    <property type="molecule type" value="Genomic_DNA"/>
</dbReference>
<name>A0ABW2UNX1_9RHOB</name>
<proteinExistence type="predicted"/>
<evidence type="ECO:0000259" key="1">
    <source>
        <dbReference type="Pfam" id="PF10074"/>
    </source>
</evidence>
<accession>A0ABW2UNX1</accession>
<keyword evidence="3" id="KW-1185">Reference proteome</keyword>
<feature type="domain" description="T6SS Transcription factor RovC-like DNA binding" evidence="1">
    <location>
        <begin position="79"/>
        <end position="179"/>
    </location>
</feature>